<dbReference type="AlphaFoldDB" id="A0A519BKP3"/>
<evidence type="ECO:0000256" key="7">
    <source>
        <dbReference type="SAM" id="MobiDB-lite"/>
    </source>
</evidence>
<gene>
    <name evidence="10" type="ORF">EVG15_08950</name>
</gene>
<feature type="transmembrane region" description="Helical" evidence="8">
    <location>
        <begin position="86"/>
        <end position="107"/>
    </location>
</feature>
<feature type="transmembrane region" description="Helical" evidence="8">
    <location>
        <begin position="45"/>
        <end position="66"/>
    </location>
</feature>
<feature type="compositionally biased region" description="Polar residues" evidence="7">
    <location>
        <begin position="507"/>
        <end position="518"/>
    </location>
</feature>
<keyword evidence="2 6" id="KW-0349">Heme</keyword>
<keyword evidence="8" id="KW-1133">Transmembrane helix</keyword>
<evidence type="ECO:0000259" key="9">
    <source>
        <dbReference type="PROSITE" id="PS51007"/>
    </source>
</evidence>
<feature type="transmembrane region" description="Helical" evidence="8">
    <location>
        <begin position="168"/>
        <end position="188"/>
    </location>
</feature>
<accession>A0A519BKP3</accession>
<evidence type="ECO:0000256" key="5">
    <source>
        <dbReference type="ARBA" id="ARBA00023004"/>
    </source>
</evidence>
<keyword evidence="5 6" id="KW-0408">Iron</keyword>
<evidence type="ECO:0000313" key="11">
    <source>
        <dbReference type="Proteomes" id="UP000319296"/>
    </source>
</evidence>
<feature type="transmembrane region" description="Helical" evidence="8">
    <location>
        <begin position="352"/>
        <end position="371"/>
    </location>
</feature>
<keyword evidence="4" id="KW-0249">Electron transport</keyword>
<dbReference type="GO" id="GO:0046872">
    <property type="term" value="F:metal ion binding"/>
    <property type="evidence" value="ECO:0007669"/>
    <property type="project" value="UniProtKB-KW"/>
</dbReference>
<evidence type="ECO:0000256" key="4">
    <source>
        <dbReference type="ARBA" id="ARBA00022982"/>
    </source>
</evidence>
<dbReference type="GO" id="GO:0020037">
    <property type="term" value="F:heme binding"/>
    <property type="evidence" value="ECO:0007669"/>
    <property type="project" value="InterPro"/>
</dbReference>
<organism evidence="10 11">
    <name type="scientific">Candidatus Acididesulfobacter diazotrophicus</name>
    <dbReference type="NCBI Taxonomy" id="2597226"/>
    <lineage>
        <taxon>Bacteria</taxon>
        <taxon>Deltaproteobacteria</taxon>
        <taxon>Candidatus Acidulodesulfobacterales</taxon>
        <taxon>Candidatus Acididesulfobacter</taxon>
    </lineage>
</organism>
<protein>
    <submittedName>
        <fullName evidence="10">Cytochrome c</fullName>
    </submittedName>
</protein>
<feature type="transmembrane region" description="Helical" evidence="8">
    <location>
        <begin position="279"/>
        <end position="301"/>
    </location>
</feature>
<evidence type="ECO:0000313" key="10">
    <source>
        <dbReference type="EMBL" id="RZD17848.1"/>
    </source>
</evidence>
<sequence>MNLGTIDIFNLFINRLALGFMAIAFISHYIGIFKKEDRYFWLAKPLILTSLIIGTIQTIVYFYFLSLLRNGIPNFWILMNKLQPGVIGYSMDSLLIFLILGAIYYAGFDARANTRHQGWNVFIGMLAFVFGFLSDIFYTITESYTIGPTPETAIRTPMSILLVIEKNVQLFVLAGAILAIYAAVRYILSSEKDDKEFYDWMGSFASIITVMFLLMYPIVYFAWFKHFRATSSTGFNRIMLGKYQWIMYDFFESLGVALILNFIYMLWKLINGRDKSKPTVSVGLIGFLIIVAIVSLIFGALPLSMGVLGNMQPVKYLALAGFFLTGFMVLGYYLKDLTPHFKFGNISKIPQFFLIAGGLLVAFNVPLMGYMKIAARGTNRIIYQTMNLSGSKYIPPIVYPWPVKKGFGILHDKCVICHTLNRVERYNGKAYGPFKHLVLHQMKVVNGCPITTAEGKEVVKYLDSLNIIAYNQHLAKIHKKWAPPSSLPWGKPAVSSSKSKKAKAKSNTKVAQNKSTSKAASVNNANLKTAAMKVIDAQGCLGCHTINGKGGAVGPNLSKEGTKGHSVHWIEVQINTPKVHTPSTIMPNHNLNPSQLKTVADYLDSLK</sequence>
<comment type="caution">
    <text evidence="10">The sequence shown here is derived from an EMBL/GenBank/DDBJ whole genome shotgun (WGS) entry which is preliminary data.</text>
</comment>
<dbReference type="InterPro" id="IPR036909">
    <property type="entry name" value="Cyt_c-like_dom_sf"/>
</dbReference>
<reference evidence="10 11" key="1">
    <citation type="journal article" date="2019" name="ISME J.">
        <title>Insights into ecological role of a new deltaproteobacterial order Candidatus Acidulodesulfobacterales by metagenomics and metatranscriptomics.</title>
        <authorList>
            <person name="Tan S."/>
            <person name="Liu J."/>
            <person name="Fang Y."/>
            <person name="Hedlund B.P."/>
            <person name="Lian Z.H."/>
            <person name="Huang L.Y."/>
            <person name="Li J.T."/>
            <person name="Huang L.N."/>
            <person name="Li W.J."/>
            <person name="Jiang H.C."/>
            <person name="Dong H.L."/>
            <person name="Shu W.S."/>
        </authorList>
    </citation>
    <scope>NUCLEOTIDE SEQUENCE [LARGE SCALE GENOMIC DNA]</scope>
    <source>
        <strain evidence="10">AP1</strain>
    </source>
</reference>
<feature type="region of interest" description="Disordered" evidence="7">
    <location>
        <begin position="487"/>
        <end position="518"/>
    </location>
</feature>
<feature type="transmembrane region" description="Helical" evidence="8">
    <location>
        <begin position="313"/>
        <end position="332"/>
    </location>
</feature>
<dbReference type="EMBL" id="SGBB01000020">
    <property type="protein sequence ID" value="RZD17848.1"/>
    <property type="molecule type" value="Genomic_DNA"/>
</dbReference>
<feature type="transmembrane region" description="Helical" evidence="8">
    <location>
        <begin position="119"/>
        <end position="140"/>
    </location>
</feature>
<name>A0A519BKP3_9DELT</name>
<dbReference type="InterPro" id="IPR051811">
    <property type="entry name" value="Cytochrome_c550/c551-like"/>
</dbReference>
<feature type="transmembrane region" description="Helical" evidence="8">
    <location>
        <begin position="200"/>
        <end position="223"/>
    </location>
</feature>
<evidence type="ECO:0000256" key="6">
    <source>
        <dbReference type="PROSITE-ProRule" id="PRU00433"/>
    </source>
</evidence>
<dbReference type="InterPro" id="IPR009056">
    <property type="entry name" value="Cyt_c-like_dom"/>
</dbReference>
<dbReference type="PANTHER" id="PTHR37823">
    <property type="entry name" value="CYTOCHROME C-553-LIKE"/>
    <property type="match status" value="1"/>
</dbReference>
<dbReference type="PROSITE" id="PS51007">
    <property type="entry name" value="CYTC"/>
    <property type="match status" value="1"/>
</dbReference>
<evidence type="ECO:0000256" key="8">
    <source>
        <dbReference type="SAM" id="Phobius"/>
    </source>
</evidence>
<dbReference type="Pfam" id="PF00034">
    <property type="entry name" value="Cytochrom_C"/>
    <property type="match status" value="1"/>
</dbReference>
<dbReference type="Proteomes" id="UP000319296">
    <property type="component" value="Unassembled WGS sequence"/>
</dbReference>
<keyword evidence="8" id="KW-0812">Transmembrane</keyword>
<feature type="transmembrane region" description="Helical" evidence="8">
    <location>
        <begin position="12"/>
        <end position="33"/>
    </location>
</feature>
<keyword evidence="8" id="KW-0472">Membrane</keyword>
<evidence type="ECO:0000256" key="2">
    <source>
        <dbReference type="ARBA" id="ARBA00022617"/>
    </source>
</evidence>
<proteinExistence type="predicted"/>
<dbReference type="SUPFAM" id="SSF46626">
    <property type="entry name" value="Cytochrome c"/>
    <property type="match status" value="1"/>
</dbReference>
<feature type="transmembrane region" description="Helical" evidence="8">
    <location>
        <begin position="243"/>
        <end position="267"/>
    </location>
</feature>
<keyword evidence="1" id="KW-0813">Transport</keyword>
<evidence type="ECO:0000256" key="1">
    <source>
        <dbReference type="ARBA" id="ARBA00022448"/>
    </source>
</evidence>
<dbReference type="GO" id="GO:0009055">
    <property type="term" value="F:electron transfer activity"/>
    <property type="evidence" value="ECO:0007669"/>
    <property type="project" value="InterPro"/>
</dbReference>
<feature type="domain" description="Cytochrome c" evidence="9">
    <location>
        <begin position="526"/>
        <end position="607"/>
    </location>
</feature>
<keyword evidence="3 6" id="KW-0479">Metal-binding</keyword>
<dbReference type="Gene3D" id="1.10.760.10">
    <property type="entry name" value="Cytochrome c-like domain"/>
    <property type="match status" value="2"/>
</dbReference>
<evidence type="ECO:0000256" key="3">
    <source>
        <dbReference type="ARBA" id="ARBA00022723"/>
    </source>
</evidence>